<gene>
    <name evidence="8" type="ORF">FV139_16025</name>
</gene>
<keyword evidence="6" id="KW-0411">Iron-sulfur</keyword>
<evidence type="ECO:0000256" key="2">
    <source>
        <dbReference type="ARBA" id="ARBA00022714"/>
    </source>
</evidence>
<accession>A0A5C8ZUU8</accession>
<evidence type="ECO:0000313" key="8">
    <source>
        <dbReference type="EMBL" id="TXS91247.1"/>
    </source>
</evidence>
<name>A0A5C8ZUU8_9GAMM</name>
<keyword evidence="2" id="KW-0001">2Fe-2S</keyword>
<evidence type="ECO:0000256" key="1">
    <source>
        <dbReference type="ARBA" id="ARBA00001962"/>
    </source>
</evidence>
<dbReference type="PRINTS" id="PR00090">
    <property type="entry name" value="RNGDIOXGNASE"/>
</dbReference>
<dbReference type="CDD" id="cd00680">
    <property type="entry name" value="RHO_alpha_C"/>
    <property type="match status" value="1"/>
</dbReference>
<dbReference type="InterPro" id="IPR036922">
    <property type="entry name" value="Rieske_2Fe-2S_sf"/>
</dbReference>
<dbReference type="Gene3D" id="2.102.10.10">
    <property type="entry name" value="Rieske [2Fe-2S] iron-sulphur domain"/>
    <property type="match status" value="1"/>
</dbReference>
<dbReference type="RefSeq" id="WP_148069482.1">
    <property type="nucleotide sequence ID" value="NZ_VRZA01000006.1"/>
</dbReference>
<comment type="caution">
    <text evidence="8">The sequence shown here is derived from an EMBL/GenBank/DDBJ whole genome shotgun (WGS) entry which is preliminary data.</text>
</comment>
<dbReference type="InterPro" id="IPR015879">
    <property type="entry name" value="Ring_hydroxy_dOase_asu_C_dom"/>
</dbReference>
<dbReference type="AlphaFoldDB" id="A0A5C8ZUU8"/>
<dbReference type="SUPFAM" id="SSF55961">
    <property type="entry name" value="Bet v1-like"/>
    <property type="match status" value="1"/>
</dbReference>
<keyword evidence="8" id="KW-0223">Dioxygenase</keyword>
<dbReference type="PANTHER" id="PTHR43756">
    <property type="entry name" value="CHOLINE MONOOXYGENASE, CHLOROPLASTIC"/>
    <property type="match status" value="1"/>
</dbReference>
<feature type="domain" description="Rieske" evidence="7">
    <location>
        <begin position="41"/>
        <end position="153"/>
    </location>
</feature>
<evidence type="ECO:0000259" key="7">
    <source>
        <dbReference type="PROSITE" id="PS51296"/>
    </source>
</evidence>
<dbReference type="PROSITE" id="PS51296">
    <property type="entry name" value="RIESKE"/>
    <property type="match status" value="1"/>
</dbReference>
<dbReference type="GO" id="GO:0005506">
    <property type="term" value="F:iron ion binding"/>
    <property type="evidence" value="ECO:0007669"/>
    <property type="project" value="InterPro"/>
</dbReference>
<dbReference type="GO" id="GO:0051213">
    <property type="term" value="F:dioxygenase activity"/>
    <property type="evidence" value="ECO:0007669"/>
    <property type="project" value="UniProtKB-KW"/>
</dbReference>
<dbReference type="Pfam" id="PF00355">
    <property type="entry name" value="Rieske"/>
    <property type="match status" value="1"/>
</dbReference>
<evidence type="ECO:0000313" key="9">
    <source>
        <dbReference type="Proteomes" id="UP000321039"/>
    </source>
</evidence>
<evidence type="ECO:0000256" key="5">
    <source>
        <dbReference type="ARBA" id="ARBA00023004"/>
    </source>
</evidence>
<dbReference type="Gene3D" id="3.90.380.10">
    <property type="entry name" value="Naphthalene 1,2-dioxygenase Alpha Subunit, Chain A, domain 1"/>
    <property type="match status" value="2"/>
</dbReference>
<evidence type="ECO:0000256" key="6">
    <source>
        <dbReference type="ARBA" id="ARBA00023014"/>
    </source>
</evidence>
<dbReference type="Pfam" id="PF00848">
    <property type="entry name" value="Ring_hydroxyl_A"/>
    <property type="match status" value="1"/>
</dbReference>
<organism evidence="8 9">
    <name type="scientific">Parahaliea maris</name>
    <dbReference type="NCBI Taxonomy" id="2716870"/>
    <lineage>
        <taxon>Bacteria</taxon>
        <taxon>Pseudomonadati</taxon>
        <taxon>Pseudomonadota</taxon>
        <taxon>Gammaproteobacteria</taxon>
        <taxon>Cellvibrionales</taxon>
        <taxon>Halieaceae</taxon>
        <taxon>Parahaliea</taxon>
    </lineage>
</organism>
<dbReference type="EMBL" id="VRZA01000006">
    <property type="protein sequence ID" value="TXS91247.1"/>
    <property type="molecule type" value="Genomic_DNA"/>
</dbReference>
<dbReference type="SUPFAM" id="SSF50022">
    <property type="entry name" value="ISP domain"/>
    <property type="match status" value="1"/>
</dbReference>
<dbReference type="Proteomes" id="UP000321039">
    <property type="component" value="Unassembled WGS sequence"/>
</dbReference>
<dbReference type="PANTHER" id="PTHR43756:SF5">
    <property type="entry name" value="CHOLINE MONOOXYGENASE, CHLOROPLASTIC"/>
    <property type="match status" value="1"/>
</dbReference>
<dbReference type="InterPro" id="IPR017941">
    <property type="entry name" value="Rieske_2Fe-2S"/>
</dbReference>
<dbReference type="CDD" id="cd03469">
    <property type="entry name" value="Rieske_RO_Alpha_N"/>
    <property type="match status" value="1"/>
</dbReference>
<keyword evidence="5" id="KW-0408">Iron</keyword>
<keyword evidence="3" id="KW-0479">Metal-binding</keyword>
<keyword evidence="9" id="KW-1185">Reference proteome</keyword>
<dbReference type="InterPro" id="IPR001663">
    <property type="entry name" value="Rng_hydr_dOase-A"/>
</dbReference>
<dbReference type="GO" id="GO:0051537">
    <property type="term" value="F:2 iron, 2 sulfur cluster binding"/>
    <property type="evidence" value="ECO:0007669"/>
    <property type="project" value="UniProtKB-KW"/>
</dbReference>
<keyword evidence="4" id="KW-0560">Oxidoreductase</keyword>
<protein>
    <submittedName>
        <fullName evidence="8">Aromatic ring-hydroxylating dioxygenase subunit alpha</fullName>
    </submittedName>
</protein>
<comment type="cofactor">
    <cofactor evidence="1">
        <name>Fe cation</name>
        <dbReference type="ChEBI" id="CHEBI:24875"/>
    </cofactor>
</comment>
<proteinExistence type="predicted"/>
<evidence type="ECO:0000256" key="3">
    <source>
        <dbReference type="ARBA" id="ARBA00022723"/>
    </source>
</evidence>
<sequence length="379" mass="42479">MKIDVKQIDAGATQQRGLPPAVFKSPDVFDQECDAVFRSGWVSLASAQQLPNVGDMLPVKIGDASLLVIRNAEEEIGVFHNICRHKAAPLVDSACSKRVLVCPYHRWAYSLDGSLRAAPKYYGNSDEHMSAEDKQDKGLLPVRSVVWWDTIFVNLSGDAEPFEEFIRPLEQQLEGYDPAGLSLVSSTEYQSAANWKLAVDNFLDGYHVPFVHSQAVTVDSILNQDDLFLSDEIIGLRLPTGASDKPAKTDKPLPHFAHLTEENTGTQQWFGIFPNTLLFVDPVWVQLIIVRPEAPDFATETLTIYAANPDAMADEFAMQRQVLSDTLNEVNRQDIELLDKLQFTRTAPEARHSHLVPAWDQVNVRFHQIWLQKMQRAAG</sequence>
<evidence type="ECO:0000256" key="4">
    <source>
        <dbReference type="ARBA" id="ARBA00023002"/>
    </source>
</evidence>
<reference evidence="8 9" key="1">
    <citation type="submission" date="2019-08" db="EMBL/GenBank/DDBJ databases">
        <title>Parahaliea maris sp. nov., isolated from the surface seawater.</title>
        <authorList>
            <person name="Liu Y."/>
        </authorList>
    </citation>
    <scope>NUCLEOTIDE SEQUENCE [LARGE SCALE GENOMIC DNA]</scope>
    <source>
        <strain evidence="8 9">HSLHS9</strain>
    </source>
</reference>